<accession>A0AC34GG64</accession>
<evidence type="ECO:0000313" key="2">
    <source>
        <dbReference type="WBParaSite" id="ES5_v2.g28696.t1"/>
    </source>
</evidence>
<proteinExistence type="predicted"/>
<evidence type="ECO:0000313" key="1">
    <source>
        <dbReference type="Proteomes" id="UP000887579"/>
    </source>
</evidence>
<organism evidence="1 2">
    <name type="scientific">Panagrolaimus sp. ES5</name>
    <dbReference type="NCBI Taxonomy" id="591445"/>
    <lineage>
        <taxon>Eukaryota</taxon>
        <taxon>Metazoa</taxon>
        <taxon>Ecdysozoa</taxon>
        <taxon>Nematoda</taxon>
        <taxon>Chromadorea</taxon>
        <taxon>Rhabditida</taxon>
        <taxon>Tylenchina</taxon>
        <taxon>Panagrolaimomorpha</taxon>
        <taxon>Panagrolaimoidea</taxon>
        <taxon>Panagrolaimidae</taxon>
        <taxon>Panagrolaimus</taxon>
    </lineage>
</organism>
<name>A0AC34GG64_9BILA</name>
<sequence length="96" mass="10757">MLNLLRYTLCFTLFVFLGKNNLFAAGNAVPLVKVATAKLPPQRKNIINPIIRPMKCASINETPDLFDLLHNDSSPIDFDSWEQSAAELKLLMMPPV</sequence>
<protein>
    <submittedName>
        <fullName evidence="2">Uncharacterized protein</fullName>
    </submittedName>
</protein>
<reference evidence="2" key="1">
    <citation type="submission" date="2022-11" db="UniProtKB">
        <authorList>
            <consortium name="WormBaseParasite"/>
        </authorList>
    </citation>
    <scope>IDENTIFICATION</scope>
</reference>
<dbReference type="Proteomes" id="UP000887579">
    <property type="component" value="Unplaced"/>
</dbReference>
<dbReference type="WBParaSite" id="ES5_v2.g28696.t1">
    <property type="protein sequence ID" value="ES5_v2.g28696.t1"/>
    <property type="gene ID" value="ES5_v2.g28696"/>
</dbReference>